<dbReference type="AlphaFoldDB" id="A0A0A0JTQ5"/>
<sequence length="133" mass="14640">MWHAGLVTDHAPDHEPDLETLVGQWLTVPDLAERLGIPLSAVRKIIDDREVLSARIGERNVIAVPEKFLDDEGVIGALKGTFTVLADGGMKDDESLRWLFTPDPTLPAEGAPIDALRAGFKTEVRRRAMELAF</sequence>
<feature type="domain" description="DNA-binding protein Rv2175c wHTH" evidence="2">
    <location>
        <begin position="24"/>
        <end position="69"/>
    </location>
</feature>
<proteinExistence type="predicted"/>
<feature type="domain" description="Rv2175c C-terminal" evidence="1">
    <location>
        <begin position="77"/>
        <end position="132"/>
    </location>
</feature>
<dbReference type="OrthoDB" id="3784042at2"/>
<dbReference type="Proteomes" id="UP000030013">
    <property type="component" value="Unassembled WGS sequence"/>
</dbReference>
<dbReference type="STRING" id="1385519.N801_16620"/>
<accession>A0A0A0JTQ5</accession>
<name>A0A0A0JTQ5_9MICO</name>
<protein>
    <submittedName>
        <fullName evidence="3">Transcriptional regulator</fullName>
    </submittedName>
</protein>
<gene>
    <name evidence="3" type="ORF">N801_16620</name>
</gene>
<dbReference type="InterPro" id="IPR041098">
    <property type="entry name" value="Rv2175c_C"/>
</dbReference>
<dbReference type="InterPro" id="IPR048576">
    <property type="entry name" value="Rv2175c_wHTH"/>
</dbReference>
<dbReference type="RefSeq" id="WP_052113185.1">
    <property type="nucleotide sequence ID" value="NZ_AVPL01000055.1"/>
</dbReference>
<dbReference type="EMBL" id="AVPL01000055">
    <property type="protein sequence ID" value="KGN40069.1"/>
    <property type="molecule type" value="Genomic_DNA"/>
</dbReference>
<comment type="caution">
    <text evidence="3">The sequence shown here is derived from an EMBL/GenBank/DDBJ whole genome shotgun (WGS) entry which is preliminary data.</text>
</comment>
<evidence type="ECO:0000259" key="2">
    <source>
        <dbReference type="Pfam" id="PF21531"/>
    </source>
</evidence>
<keyword evidence="4" id="KW-1185">Reference proteome</keyword>
<evidence type="ECO:0000259" key="1">
    <source>
        <dbReference type="Pfam" id="PF18367"/>
    </source>
</evidence>
<organism evidence="3 4">
    <name type="scientific">Knoellia aerolata DSM 18566</name>
    <dbReference type="NCBI Taxonomy" id="1385519"/>
    <lineage>
        <taxon>Bacteria</taxon>
        <taxon>Bacillati</taxon>
        <taxon>Actinomycetota</taxon>
        <taxon>Actinomycetes</taxon>
        <taxon>Micrococcales</taxon>
        <taxon>Intrasporangiaceae</taxon>
        <taxon>Knoellia</taxon>
    </lineage>
</organism>
<dbReference type="eggNOG" id="ENOG5032W34">
    <property type="taxonomic scope" value="Bacteria"/>
</dbReference>
<dbReference type="GO" id="GO:0003677">
    <property type="term" value="F:DNA binding"/>
    <property type="evidence" value="ECO:0007669"/>
    <property type="project" value="InterPro"/>
</dbReference>
<evidence type="ECO:0000313" key="3">
    <source>
        <dbReference type="EMBL" id="KGN40069.1"/>
    </source>
</evidence>
<evidence type="ECO:0000313" key="4">
    <source>
        <dbReference type="Proteomes" id="UP000030013"/>
    </source>
</evidence>
<reference evidence="3 4" key="1">
    <citation type="submission" date="2013-08" db="EMBL/GenBank/DDBJ databases">
        <title>The genome sequence of Knoellia aerolata.</title>
        <authorList>
            <person name="Zhu W."/>
            <person name="Wang G."/>
        </authorList>
    </citation>
    <scope>NUCLEOTIDE SEQUENCE [LARGE SCALE GENOMIC DNA]</scope>
    <source>
        <strain evidence="3 4">DSM 18566</strain>
    </source>
</reference>
<dbReference type="Pfam" id="PF21531">
    <property type="entry name" value="Rv2175c_wHTH"/>
    <property type="match status" value="1"/>
</dbReference>
<dbReference type="Pfam" id="PF18367">
    <property type="entry name" value="Rv2175c_C"/>
    <property type="match status" value="1"/>
</dbReference>